<dbReference type="RefSeq" id="WP_059138298.1">
    <property type="nucleotide sequence ID" value="NZ_LMBR01000017.1"/>
</dbReference>
<sequence length="191" mass="21325">MLTTLLLFVIFILLVLLIVMHVTGWPERSRHEPDQFGIEFRREMAGLRAESVQILHGVKNELESLLSDGIDEKIDLLIKRIDSSIAVMQTIPSGIRRRNPKKSCDEGLTDDPLPENSVAVETGRSSTAGNPILYERQFMLFPDDEASVCATVRDVSDAEEYISVPAADFDIDLDPPYDPDAQGGPDLQMNR</sequence>
<feature type="region of interest" description="Disordered" evidence="1">
    <location>
        <begin position="96"/>
        <end position="117"/>
    </location>
</feature>
<comment type="caution">
    <text evidence="2">The sequence shown here is derived from an EMBL/GenBank/DDBJ whole genome shotgun (WGS) entry which is preliminary data.</text>
</comment>
<organism evidence="2 3">
    <name type="scientific">Chlorobium limicola</name>
    <dbReference type="NCBI Taxonomy" id="1092"/>
    <lineage>
        <taxon>Bacteria</taxon>
        <taxon>Pseudomonadati</taxon>
        <taxon>Chlorobiota</taxon>
        <taxon>Chlorobiia</taxon>
        <taxon>Chlorobiales</taxon>
        <taxon>Chlorobiaceae</taxon>
        <taxon>Chlorobium/Pelodictyon group</taxon>
        <taxon>Chlorobium</taxon>
    </lineage>
</organism>
<gene>
    <name evidence="2" type="ORF">ASB62_01430</name>
</gene>
<evidence type="ECO:0000256" key="1">
    <source>
        <dbReference type="SAM" id="MobiDB-lite"/>
    </source>
</evidence>
<name>A0A117MS35_CHLLI</name>
<evidence type="ECO:0000313" key="3">
    <source>
        <dbReference type="Proteomes" id="UP000053937"/>
    </source>
</evidence>
<keyword evidence="3" id="KW-1185">Reference proteome</keyword>
<dbReference type="EMBL" id="LMBR01000017">
    <property type="protein sequence ID" value="KUL32767.1"/>
    <property type="molecule type" value="Genomic_DNA"/>
</dbReference>
<reference evidence="2 3" key="1">
    <citation type="submission" date="2015-10" db="EMBL/GenBank/DDBJ databases">
        <title>Draft Genome Sequence of Chlorobium limicola strain Frasassi Growing under Artificial Lighting in the Frasassi Cave System.</title>
        <authorList>
            <person name="Mansor M."/>
            <person name="Macalady J."/>
        </authorList>
    </citation>
    <scope>NUCLEOTIDE SEQUENCE [LARGE SCALE GENOMIC DNA]</scope>
    <source>
        <strain evidence="2 3">Frasassi</strain>
    </source>
</reference>
<protein>
    <submittedName>
        <fullName evidence="2">Uncharacterized protein</fullName>
    </submittedName>
</protein>
<accession>A0A117MS35</accession>
<dbReference type="Proteomes" id="UP000053937">
    <property type="component" value="Unassembled WGS sequence"/>
</dbReference>
<proteinExistence type="predicted"/>
<evidence type="ECO:0000313" key="2">
    <source>
        <dbReference type="EMBL" id="KUL32767.1"/>
    </source>
</evidence>
<feature type="region of interest" description="Disordered" evidence="1">
    <location>
        <begin position="169"/>
        <end position="191"/>
    </location>
</feature>
<dbReference type="AlphaFoldDB" id="A0A117MS35"/>
<dbReference type="OrthoDB" id="594983at2"/>